<evidence type="ECO:0000313" key="2">
    <source>
        <dbReference type="Proteomes" id="UP000735302"/>
    </source>
</evidence>
<keyword evidence="2" id="KW-1185">Reference proteome</keyword>
<sequence>MGKRWRWAFTRKLHYVTILSSIDPPVGSKGEIIRSNTTPRLLPSEQLVYAIPQLGDLRLSGHPLGQGAGARTRDRWLPADLRADYFSLCHRHPASDWIPKTSIVDHKLHKAEITGSLCLTLGW</sequence>
<dbReference type="Proteomes" id="UP000735302">
    <property type="component" value="Unassembled WGS sequence"/>
</dbReference>
<accession>A0AAV4BQ57</accession>
<proteinExistence type="predicted"/>
<reference evidence="1 2" key="1">
    <citation type="journal article" date="2021" name="Elife">
        <title>Chloroplast acquisition without the gene transfer in kleptoplastic sea slugs, Plakobranchus ocellatus.</title>
        <authorList>
            <person name="Maeda T."/>
            <person name="Takahashi S."/>
            <person name="Yoshida T."/>
            <person name="Shimamura S."/>
            <person name="Takaki Y."/>
            <person name="Nagai Y."/>
            <person name="Toyoda A."/>
            <person name="Suzuki Y."/>
            <person name="Arimoto A."/>
            <person name="Ishii H."/>
            <person name="Satoh N."/>
            <person name="Nishiyama T."/>
            <person name="Hasebe M."/>
            <person name="Maruyama T."/>
            <person name="Minagawa J."/>
            <person name="Obokata J."/>
            <person name="Shigenobu S."/>
        </authorList>
    </citation>
    <scope>NUCLEOTIDE SEQUENCE [LARGE SCALE GENOMIC DNA]</scope>
</reference>
<name>A0AAV4BQ57_9GAST</name>
<gene>
    <name evidence="1" type="ORF">PoB_004768600</name>
</gene>
<dbReference type="AlphaFoldDB" id="A0AAV4BQ57"/>
<dbReference type="EMBL" id="BLXT01005251">
    <property type="protein sequence ID" value="GFO21181.1"/>
    <property type="molecule type" value="Genomic_DNA"/>
</dbReference>
<organism evidence="1 2">
    <name type="scientific">Plakobranchus ocellatus</name>
    <dbReference type="NCBI Taxonomy" id="259542"/>
    <lineage>
        <taxon>Eukaryota</taxon>
        <taxon>Metazoa</taxon>
        <taxon>Spiralia</taxon>
        <taxon>Lophotrochozoa</taxon>
        <taxon>Mollusca</taxon>
        <taxon>Gastropoda</taxon>
        <taxon>Heterobranchia</taxon>
        <taxon>Euthyneura</taxon>
        <taxon>Panpulmonata</taxon>
        <taxon>Sacoglossa</taxon>
        <taxon>Placobranchoidea</taxon>
        <taxon>Plakobranchidae</taxon>
        <taxon>Plakobranchus</taxon>
    </lineage>
</organism>
<evidence type="ECO:0000313" key="1">
    <source>
        <dbReference type="EMBL" id="GFO21181.1"/>
    </source>
</evidence>
<protein>
    <submittedName>
        <fullName evidence="1">Uncharacterized protein</fullName>
    </submittedName>
</protein>
<comment type="caution">
    <text evidence="1">The sequence shown here is derived from an EMBL/GenBank/DDBJ whole genome shotgun (WGS) entry which is preliminary data.</text>
</comment>